<reference evidence="2 3" key="1">
    <citation type="submission" date="2019-03" db="EMBL/GenBank/DDBJ databases">
        <authorList>
            <person name="Gaulin E."/>
            <person name="Dumas B."/>
        </authorList>
    </citation>
    <scope>NUCLEOTIDE SEQUENCE [LARGE SCALE GENOMIC DNA]</scope>
    <source>
        <strain evidence="2">CBS 568.67</strain>
    </source>
</reference>
<dbReference type="EMBL" id="CAADRA010005150">
    <property type="protein sequence ID" value="VFT86054.1"/>
    <property type="molecule type" value="Genomic_DNA"/>
</dbReference>
<sequence>MLAQVTQWLEKQLEVQFGFGWWNFQDVYDGLAQFYTAMFTYPTLDDLHLPPLHRLEDLAFAAPFAMRNLLLCDLSPQAVSFLFAHLDHVVSMTLNLIPSIYTWSGANAMLESLPRLRSLHTIAIERFEFGTS</sequence>
<dbReference type="Proteomes" id="UP000332933">
    <property type="component" value="Unassembled WGS sequence"/>
</dbReference>
<gene>
    <name evidence="2" type="primary">Aste57867_9170</name>
    <name evidence="1" type="ORF">As57867_009134</name>
    <name evidence="2" type="ORF">ASTE57867_9170</name>
</gene>
<dbReference type="EMBL" id="VJMH01005129">
    <property type="protein sequence ID" value="KAF0700292.1"/>
    <property type="molecule type" value="Genomic_DNA"/>
</dbReference>
<evidence type="ECO:0000313" key="3">
    <source>
        <dbReference type="Proteomes" id="UP000332933"/>
    </source>
</evidence>
<proteinExistence type="predicted"/>
<dbReference type="AlphaFoldDB" id="A0A485KMB6"/>
<protein>
    <submittedName>
        <fullName evidence="2">Aste57867_9170 protein</fullName>
    </submittedName>
</protein>
<accession>A0A485KMB6</accession>
<organism evidence="2 3">
    <name type="scientific">Aphanomyces stellatus</name>
    <dbReference type="NCBI Taxonomy" id="120398"/>
    <lineage>
        <taxon>Eukaryota</taxon>
        <taxon>Sar</taxon>
        <taxon>Stramenopiles</taxon>
        <taxon>Oomycota</taxon>
        <taxon>Saprolegniomycetes</taxon>
        <taxon>Saprolegniales</taxon>
        <taxon>Verrucalvaceae</taxon>
        <taxon>Aphanomyces</taxon>
    </lineage>
</organism>
<evidence type="ECO:0000313" key="1">
    <source>
        <dbReference type="EMBL" id="KAF0700292.1"/>
    </source>
</evidence>
<reference evidence="1" key="2">
    <citation type="submission" date="2019-06" db="EMBL/GenBank/DDBJ databases">
        <title>Genomics analysis of Aphanomyces spp. identifies a new class of oomycete effector associated with host adaptation.</title>
        <authorList>
            <person name="Gaulin E."/>
        </authorList>
    </citation>
    <scope>NUCLEOTIDE SEQUENCE</scope>
    <source>
        <strain evidence="1">CBS 578.67</strain>
    </source>
</reference>
<evidence type="ECO:0000313" key="2">
    <source>
        <dbReference type="EMBL" id="VFT86054.1"/>
    </source>
</evidence>
<name>A0A485KMB6_9STRA</name>
<keyword evidence="3" id="KW-1185">Reference proteome</keyword>